<feature type="compositionally biased region" description="Basic residues" evidence="1">
    <location>
        <begin position="659"/>
        <end position="672"/>
    </location>
</feature>
<feature type="region of interest" description="Disordered" evidence="1">
    <location>
        <begin position="554"/>
        <end position="684"/>
    </location>
</feature>
<feature type="compositionally biased region" description="Polar residues" evidence="1">
    <location>
        <begin position="128"/>
        <end position="154"/>
    </location>
</feature>
<feature type="compositionally biased region" description="Polar residues" evidence="1">
    <location>
        <begin position="55"/>
        <end position="64"/>
    </location>
</feature>
<dbReference type="AlphaFoldDB" id="A0A5N7C778"/>
<protein>
    <submittedName>
        <fullName evidence="2">Uncharacterized protein</fullName>
    </submittedName>
</protein>
<reference evidence="2" key="1">
    <citation type="submission" date="2019-04" db="EMBL/GenBank/DDBJ databases">
        <title>Friends and foes A comparative genomics studyof 23 Aspergillus species from section Flavi.</title>
        <authorList>
            <consortium name="DOE Joint Genome Institute"/>
            <person name="Kjaerbolling I."/>
            <person name="Vesth T."/>
            <person name="Frisvad J.C."/>
            <person name="Nybo J.L."/>
            <person name="Theobald S."/>
            <person name="Kildgaard S."/>
            <person name="Isbrandt T."/>
            <person name="Kuo A."/>
            <person name="Sato A."/>
            <person name="Lyhne E.K."/>
            <person name="Kogle M.E."/>
            <person name="Wiebenga A."/>
            <person name="Kun R.S."/>
            <person name="Lubbers R.J."/>
            <person name="Makela M.R."/>
            <person name="Barry K."/>
            <person name="Chovatia M."/>
            <person name="Clum A."/>
            <person name="Daum C."/>
            <person name="Haridas S."/>
            <person name="He G."/>
            <person name="LaButti K."/>
            <person name="Lipzen A."/>
            <person name="Mondo S."/>
            <person name="Riley R."/>
            <person name="Salamov A."/>
            <person name="Simmons B.A."/>
            <person name="Magnuson J.K."/>
            <person name="Henrissat B."/>
            <person name="Mortensen U.H."/>
            <person name="Larsen T.O."/>
            <person name="Devries R.P."/>
            <person name="Grigoriev I.V."/>
            <person name="Machida M."/>
            <person name="Baker S.E."/>
            <person name="Andersen M.R."/>
        </authorList>
    </citation>
    <scope>NUCLEOTIDE SEQUENCE [LARGE SCALE GENOMIC DNA]</scope>
    <source>
        <strain evidence="2">IBT 14317</strain>
    </source>
</reference>
<organism evidence="2">
    <name type="scientific">Petromyces alliaceus</name>
    <name type="common">Aspergillus alliaceus</name>
    <dbReference type="NCBI Taxonomy" id="209559"/>
    <lineage>
        <taxon>Eukaryota</taxon>
        <taxon>Fungi</taxon>
        <taxon>Dikarya</taxon>
        <taxon>Ascomycota</taxon>
        <taxon>Pezizomycotina</taxon>
        <taxon>Eurotiomycetes</taxon>
        <taxon>Eurotiomycetidae</taxon>
        <taxon>Eurotiales</taxon>
        <taxon>Aspergillaceae</taxon>
        <taxon>Aspergillus</taxon>
        <taxon>Aspergillus subgen. Circumdati</taxon>
    </lineage>
</organism>
<dbReference type="EMBL" id="ML735259">
    <property type="protein sequence ID" value="KAE8389975.1"/>
    <property type="molecule type" value="Genomic_DNA"/>
</dbReference>
<feature type="compositionally biased region" description="Polar residues" evidence="1">
    <location>
        <begin position="22"/>
        <end position="43"/>
    </location>
</feature>
<feature type="compositionally biased region" description="Polar residues" evidence="1">
    <location>
        <begin position="74"/>
        <end position="84"/>
    </location>
</feature>
<dbReference type="OrthoDB" id="5341904at2759"/>
<feature type="compositionally biased region" description="Polar residues" evidence="1">
    <location>
        <begin position="624"/>
        <end position="634"/>
    </location>
</feature>
<evidence type="ECO:0000313" key="2">
    <source>
        <dbReference type="EMBL" id="KAE8389975.1"/>
    </source>
</evidence>
<feature type="region of interest" description="Disordered" evidence="1">
    <location>
        <begin position="437"/>
        <end position="519"/>
    </location>
</feature>
<feature type="compositionally biased region" description="Polar residues" evidence="1">
    <location>
        <begin position="461"/>
        <end position="471"/>
    </location>
</feature>
<feature type="region of interest" description="Disordered" evidence="1">
    <location>
        <begin position="737"/>
        <end position="756"/>
    </location>
</feature>
<feature type="compositionally biased region" description="Polar residues" evidence="1">
    <location>
        <begin position="605"/>
        <end position="617"/>
    </location>
</feature>
<proteinExistence type="predicted"/>
<gene>
    <name evidence="2" type="ORF">BDV23DRAFT_90042</name>
</gene>
<feature type="region of interest" description="Disordered" evidence="1">
    <location>
        <begin position="284"/>
        <end position="308"/>
    </location>
</feature>
<name>A0A5N7C778_PETAA</name>
<feature type="compositionally biased region" description="Polar residues" evidence="1">
    <location>
        <begin position="1"/>
        <end position="10"/>
    </location>
</feature>
<accession>A0A5N7C778</accession>
<feature type="region of interest" description="Disordered" evidence="1">
    <location>
        <begin position="338"/>
        <end position="382"/>
    </location>
</feature>
<feature type="compositionally biased region" description="Polar residues" evidence="1">
    <location>
        <begin position="356"/>
        <end position="382"/>
    </location>
</feature>
<dbReference type="Proteomes" id="UP000326877">
    <property type="component" value="Unassembled WGS sequence"/>
</dbReference>
<feature type="compositionally biased region" description="Basic residues" evidence="1">
    <location>
        <begin position="440"/>
        <end position="456"/>
    </location>
</feature>
<feature type="compositionally biased region" description="Low complexity" evidence="1">
    <location>
        <begin position="586"/>
        <end position="600"/>
    </location>
</feature>
<evidence type="ECO:0000256" key="1">
    <source>
        <dbReference type="SAM" id="MobiDB-lite"/>
    </source>
</evidence>
<feature type="region of interest" description="Disordered" evidence="1">
    <location>
        <begin position="1"/>
        <end position="165"/>
    </location>
</feature>
<feature type="compositionally biased region" description="Polar residues" evidence="1">
    <location>
        <begin position="563"/>
        <end position="585"/>
    </location>
</feature>
<sequence>MGSFLSIQSGEKQRRSNRLSKPPSTFTSRSPSCRSPLQTSGASSPVAPKVAPWQEYSTTTSSPIRSWDLESKGQRPQSVPSVSLRTEALWTGTSETRKSPPMSREPNELRLHSDTSNTPGPLCRRASFQPTTSTAFRSTTLRSESGQLRRSYSVHSPPHSTRGAIHQSSLEEATSSNTHFMVDSPGFSLIRRRSLLTRPGIATRRSVRDSSRRCPSPIGQELGFSFNHTDEPKQPSQWPLTSCVDSVLQHTTPLAQFRPPTPSDFEYTHLGTLKLGSLRVVNGSASPCPSDRSRLRPYSPTPEASTAHMTELRRSRDHLAHVDPPRVAALDRRDHRSVIENSWDPETVPMPMYNNPEGSSNVPSSDTRNMSGLSKSKPSTSILQIPSFPDVIGHEDFPASPFSFEKSPTITVPHGFYVKEMEDEGVSVSDDEKALGFGRKASRKGSHPNRLSHSHRKVDSGYSSATSVRSLQDNRTRDSIDSQESAQRPPSHRRFTLGGSREPEMCNVRGHSGPGNQLPMDRHLSLQGPRIGPRCDSHGRPTNMFTMCHETPSLPAAGRPRSLSLTSPQDSSRTVSFSRYCNQLRHSGTASSGTSPPSAHRPVPTTIQTTDNIISNNHRYEGLTTRTVEPSNVIGQKELKTTNQGKPGADLESDQPHKSNLRRSKSAKKLVKKTPNAVHDQDPQTIGANAAVQCLEAEIVALLTPPSQLPVKNVDVHPESLRGRARSRAIDFERRMTVKQQKHPSIKVAAPPSLYH</sequence>